<dbReference type="AlphaFoldDB" id="A0A9J7LIV6"/>
<proteinExistence type="predicted"/>
<dbReference type="RefSeq" id="XP_035682583.1">
    <property type="nucleotide sequence ID" value="XM_035826690.1"/>
</dbReference>
<dbReference type="SUPFAM" id="SSF50370">
    <property type="entry name" value="Ricin B-like lectins"/>
    <property type="match status" value="1"/>
</dbReference>
<dbReference type="Proteomes" id="UP000001554">
    <property type="component" value="Chromosome 7"/>
</dbReference>
<dbReference type="Gene3D" id="2.80.10.50">
    <property type="match status" value="1"/>
</dbReference>
<dbReference type="GeneID" id="118419984"/>
<organism evidence="1 2">
    <name type="scientific">Branchiostoma floridae</name>
    <name type="common">Florida lancelet</name>
    <name type="synonym">Amphioxus</name>
    <dbReference type="NCBI Taxonomy" id="7739"/>
    <lineage>
        <taxon>Eukaryota</taxon>
        <taxon>Metazoa</taxon>
        <taxon>Chordata</taxon>
        <taxon>Cephalochordata</taxon>
        <taxon>Leptocardii</taxon>
        <taxon>Amphioxiformes</taxon>
        <taxon>Branchiostomatidae</taxon>
        <taxon>Branchiostoma</taxon>
    </lineage>
</organism>
<dbReference type="InterPro" id="IPR035992">
    <property type="entry name" value="Ricin_B-like_lectins"/>
</dbReference>
<reference evidence="2" key="2">
    <citation type="submission" date="2025-08" db="UniProtKB">
        <authorList>
            <consortium name="RefSeq"/>
        </authorList>
    </citation>
    <scope>IDENTIFICATION</scope>
    <source>
        <strain evidence="2">S238N-H82</strain>
        <tissue evidence="2">Testes</tissue>
    </source>
</reference>
<protein>
    <submittedName>
        <fullName evidence="2">Uncharacterized protein LOC118419984</fullName>
    </submittedName>
</protein>
<evidence type="ECO:0000313" key="2">
    <source>
        <dbReference type="RefSeq" id="XP_035682583.1"/>
    </source>
</evidence>
<accession>A0A9J7LIV6</accession>
<dbReference type="KEGG" id="bfo:118419984"/>
<evidence type="ECO:0000313" key="1">
    <source>
        <dbReference type="Proteomes" id="UP000001554"/>
    </source>
</evidence>
<reference evidence="1" key="1">
    <citation type="journal article" date="2020" name="Nat. Ecol. Evol.">
        <title>Deeply conserved synteny resolves early events in vertebrate evolution.</title>
        <authorList>
            <person name="Simakov O."/>
            <person name="Marletaz F."/>
            <person name="Yue J.X."/>
            <person name="O'Connell B."/>
            <person name="Jenkins J."/>
            <person name="Brandt A."/>
            <person name="Calef R."/>
            <person name="Tung C.H."/>
            <person name="Huang T.K."/>
            <person name="Schmutz J."/>
            <person name="Satoh N."/>
            <person name="Yu J.K."/>
            <person name="Putnam N.H."/>
            <person name="Green R.E."/>
            <person name="Rokhsar D.S."/>
        </authorList>
    </citation>
    <scope>NUCLEOTIDE SEQUENCE [LARGE SCALE GENOMIC DNA]</scope>
    <source>
        <strain evidence="1">S238N-H82</strain>
    </source>
</reference>
<sequence>MTINDYRNQTANIVAFDESKPNQDYQLWFHQDEGYIVAKATDNMAMALEGDAIGPDVNIINTPRVPNNDYQKWRIVKHGGTLVSISPKLDNSYAMTLKDGSNRPGTEVVLTKIENNIPTGKQLWKFTQ</sequence>
<dbReference type="PROSITE" id="PS50231">
    <property type="entry name" value="RICIN_B_LECTIN"/>
    <property type="match status" value="1"/>
</dbReference>
<gene>
    <name evidence="2" type="primary">LOC118419984</name>
</gene>
<name>A0A9J7LIV6_BRAFL</name>
<keyword evidence="1" id="KW-1185">Reference proteome</keyword>